<feature type="compositionally biased region" description="Basic and acidic residues" evidence="1">
    <location>
        <begin position="189"/>
        <end position="198"/>
    </location>
</feature>
<dbReference type="EMBL" id="MU005775">
    <property type="protein sequence ID" value="KAF2706749.1"/>
    <property type="molecule type" value="Genomic_DNA"/>
</dbReference>
<sequence>MDSEHSDRKPFALPKRKTRPIDDSQSPQHHQPLRRRTSSSPPIVCFLKGRFGENEDPTTNYTFREYFMKAEGLDKAARRARAEHQGIHGIIGNEEDQLEDELLFEVAAMAIKRDQTPELRPRYLVAPTAQVGLSREPLSQQQQQQQKSAPTGLKREHSGKVKDEPFDRSSHFNAPDRHRDTAPTRLKREHSGTIKDEPFDQPSHFNAPDRHRDTVPTGLKREHSGTIKGELFDRPSHFNAPDRHRDSGGFGSAMEPPQTGFAMDAAPNRGSVRDRGGRVILGGFESRFPAAPNAAQAIHQHVVPGASTGLPPWRGLQDYHSISYYQHHHQLQQQQQQQQHQHQHQQQLHTAHLNTVPHQSIPIRMTQSSQMTYNAPSSNNPFPRTLIGLADAASTQAPVVIPRPSNTFGLDGVEFQGPAPSPAWTMPENQRLHPAHLPHIPAYQLPVPQALYRQQHPPQQYIPYHDTQAVWHPAHDVVSHTGYTQQHPMQRSILYQDTHAPWHSAQPAPNAHGFIFEPRGPGPDTYPGASALGHGYTTSTSPLNPYSQPTNPPRPPLPKISE</sequence>
<feature type="compositionally biased region" description="Basic and acidic residues" evidence="1">
    <location>
        <begin position="1"/>
        <end position="10"/>
    </location>
</feature>
<feature type="region of interest" description="Disordered" evidence="1">
    <location>
        <begin position="519"/>
        <end position="562"/>
    </location>
</feature>
<evidence type="ECO:0000313" key="3">
    <source>
        <dbReference type="Proteomes" id="UP000799428"/>
    </source>
</evidence>
<feature type="compositionally biased region" description="Basic and acidic residues" evidence="1">
    <location>
        <begin position="153"/>
        <end position="182"/>
    </location>
</feature>
<evidence type="ECO:0000256" key="1">
    <source>
        <dbReference type="SAM" id="MobiDB-lite"/>
    </source>
</evidence>
<proteinExistence type="predicted"/>
<keyword evidence="3" id="KW-1185">Reference proteome</keyword>
<feature type="compositionally biased region" description="Low complexity" evidence="1">
    <location>
        <begin position="331"/>
        <end position="349"/>
    </location>
</feature>
<gene>
    <name evidence="2" type="ORF">K504DRAFT_447651</name>
</gene>
<evidence type="ECO:0000313" key="2">
    <source>
        <dbReference type="EMBL" id="KAF2706749.1"/>
    </source>
</evidence>
<reference evidence="2" key="1">
    <citation type="journal article" date="2020" name="Stud. Mycol.">
        <title>101 Dothideomycetes genomes: a test case for predicting lifestyles and emergence of pathogens.</title>
        <authorList>
            <person name="Haridas S."/>
            <person name="Albert R."/>
            <person name="Binder M."/>
            <person name="Bloem J."/>
            <person name="Labutti K."/>
            <person name="Salamov A."/>
            <person name="Andreopoulos B."/>
            <person name="Baker S."/>
            <person name="Barry K."/>
            <person name="Bills G."/>
            <person name="Bluhm B."/>
            <person name="Cannon C."/>
            <person name="Castanera R."/>
            <person name="Culley D."/>
            <person name="Daum C."/>
            <person name="Ezra D."/>
            <person name="Gonzalez J."/>
            <person name="Henrissat B."/>
            <person name="Kuo A."/>
            <person name="Liang C."/>
            <person name="Lipzen A."/>
            <person name="Lutzoni F."/>
            <person name="Magnuson J."/>
            <person name="Mondo S."/>
            <person name="Nolan M."/>
            <person name="Ohm R."/>
            <person name="Pangilinan J."/>
            <person name="Park H.-J."/>
            <person name="Ramirez L."/>
            <person name="Alfaro M."/>
            <person name="Sun H."/>
            <person name="Tritt A."/>
            <person name="Yoshinaga Y."/>
            <person name="Zwiers L.-H."/>
            <person name="Turgeon B."/>
            <person name="Goodwin S."/>
            <person name="Spatafora J."/>
            <person name="Crous P."/>
            <person name="Grigoriev I."/>
        </authorList>
    </citation>
    <scope>NUCLEOTIDE SEQUENCE</scope>
    <source>
        <strain evidence="2">CBS 279.74</strain>
    </source>
</reference>
<feature type="region of interest" description="Disordered" evidence="1">
    <location>
        <begin position="327"/>
        <end position="349"/>
    </location>
</feature>
<feature type="region of interest" description="Disordered" evidence="1">
    <location>
        <begin position="1"/>
        <end position="41"/>
    </location>
</feature>
<feature type="compositionally biased region" description="Polar residues" evidence="1">
    <location>
        <begin position="536"/>
        <end position="549"/>
    </location>
</feature>
<dbReference type="Proteomes" id="UP000799428">
    <property type="component" value="Unassembled WGS sequence"/>
</dbReference>
<feature type="region of interest" description="Disordered" evidence="1">
    <location>
        <begin position="134"/>
        <end position="274"/>
    </location>
</feature>
<feature type="compositionally biased region" description="Basic and acidic residues" evidence="1">
    <location>
        <begin position="207"/>
        <end position="247"/>
    </location>
</feature>
<accession>A0A6G1K1K7</accession>
<name>A0A6G1K1K7_9PLEO</name>
<protein>
    <submittedName>
        <fullName evidence="2">Uncharacterized protein</fullName>
    </submittedName>
</protein>
<dbReference type="AlphaFoldDB" id="A0A6G1K1K7"/>
<organism evidence="2 3">
    <name type="scientific">Pleomassaria siparia CBS 279.74</name>
    <dbReference type="NCBI Taxonomy" id="1314801"/>
    <lineage>
        <taxon>Eukaryota</taxon>
        <taxon>Fungi</taxon>
        <taxon>Dikarya</taxon>
        <taxon>Ascomycota</taxon>
        <taxon>Pezizomycotina</taxon>
        <taxon>Dothideomycetes</taxon>
        <taxon>Pleosporomycetidae</taxon>
        <taxon>Pleosporales</taxon>
        <taxon>Pleomassariaceae</taxon>
        <taxon>Pleomassaria</taxon>
    </lineage>
</organism>
<feature type="compositionally biased region" description="Pro residues" evidence="1">
    <location>
        <begin position="550"/>
        <end position="562"/>
    </location>
</feature>